<dbReference type="Proteomes" id="UP000609531">
    <property type="component" value="Unassembled WGS sequence"/>
</dbReference>
<evidence type="ECO:0000313" key="6">
    <source>
        <dbReference type="Proteomes" id="UP000609531"/>
    </source>
</evidence>
<dbReference type="PROSITE" id="PS51387">
    <property type="entry name" value="FAD_PCMH"/>
    <property type="match status" value="1"/>
</dbReference>
<dbReference type="SMART" id="SM01092">
    <property type="entry name" value="CO_deh_flav_C"/>
    <property type="match status" value="1"/>
</dbReference>
<dbReference type="Gene3D" id="3.30.465.10">
    <property type="match status" value="1"/>
</dbReference>
<dbReference type="InterPro" id="IPR036318">
    <property type="entry name" value="FAD-bd_PCMH-like_sf"/>
</dbReference>
<dbReference type="InterPro" id="IPR016166">
    <property type="entry name" value="FAD-bd_PCMH"/>
</dbReference>
<protein>
    <submittedName>
        <fullName evidence="5">FAD binding domain-containing protein</fullName>
    </submittedName>
</protein>
<keyword evidence="1" id="KW-0285">Flavoprotein</keyword>
<dbReference type="Gene3D" id="3.30.43.10">
    <property type="entry name" value="Uridine Diphospho-n-acetylenolpyruvylglucosamine Reductase, domain 2"/>
    <property type="match status" value="1"/>
</dbReference>
<dbReference type="PANTHER" id="PTHR42659">
    <property type="entry name" value="XANTHINE DEHYDROGENASE SUBUNIT C-RELATED"/>
    <property type="match status" value="1"/>
</dbReference>
<dbReference type="GO" id="GO:0016491">
    <property type="term" value="F:oxidoreductase activity"/>
    <property type="evidence" value="ECO:0007669"/>
    <property type="project" value="UniProtKB-KW"/>
</dbReference>
<evidence type="ECO:0000256" key="1">
    <source>
        <dbReference type="ARBA" id="ARBA00022630"/>
    </source>
</evidence>
<accession>A0A934IH69</accession>
<dbReference type="AlphaFoldDB" id="A0A934IH69"/>
<organism evidence="5 6">
    <name type="scientific">Acuticoccus mangrovi</name>
    <dbReference type="NCBI Taxonomy" id="2796142"/>
    <lineage>
        <taxon>Bacteria</taxon>
        <taxon>Pseudomonadati</taxon>
        <taxon>Pseudomonadota</taxon>
        <taxon>Alphaproteobacteria</taxon>
        <taxon>Hyphomicrobiales</taxon>
        <taxon>Amorphaceae</taxon>
        <taxon>Acuticoccus</taxon>
    </lineage>
</organism>
<dbReference type="InterPro" id="IPR016169">
    <property type="entry name" value="FAD-bd_PCMH_sub2"/>
</dbReference>
<evidence type="ECO:0000256" key="2">
    <source>
        <dbReference type="ARBA" id="ARBA00022827"/>
    </source>
</evidence>
<keyword evidence="2" id="KW-0274">FAD</keyword>
<dbReference type="RefSeq" id="WP_198882530.1">
    <property type="nucleotide sequence ID" value="NZ_JAEKJA010000010.1"/>
</dbReference>
<dbReference type="SUPFAM" id="SSF56176">
    <property type="entry name" value="FAD-binding/transporter-associated domain-like"/>
    <property type="match status" value="1"/>
</dbReference>
<comment type="caution">
    <text evidence="5">The sequence shown here is derived from an EMBL/GenBank/DDBJ whole genome shotgun (WGS) entry which is preliminary data.</text>
</comment>
<reference evidence="5" key="1">
    <citation type="submission" date="2020-12" db="EMBL/GenBank/DDBJ databases">
        <title>Bacterial taxonomy.</title>
        <authorList>
            <person name="Pan X."/>
        </authorList>
    </citation>
    <scope>NUCLEOTIDE SEQUENCE</scope>
    <source>
        <strain evidence="5">B2012</strain>
    </source>
</reference>
<evidence type="ECO:0000313" key="5">
    <source>
        <dbReference type="EMBL" id="MBJ3776629.1"/>
    </source>
</evidence>
<dbReference type="GO" id="GO:0071949">
    <property type="term" value="F:FAD binding"/>
    <property type="evidence" value="ECO:0007669"/>
    <property type="project" value="InterPro"/>
</dbReference>
<evidence type="ECO:0000259" key="4">
    <source>
        <dbReference type="PROSITE" id="PS51387"/>
    </source>
</evidence>
<proteinExistence type="predicted"/>
<dbReference type="PANTHER" id="PTHR42659:SF2">
    <property type="entry name" value="XANTHINE DEHYDROGENASE SUBUNIT C-RELATED"/>
    <property type="match status" value="1"/>
</dbReference>
<name>A0A934IH69_9HYPH</name>
<dbReference type="SUPFAM" id="SSF55447">
    <property type="entry name" value="CO dehydrogenase flavoprotein C-terminal domain-like"/>
    <property type="match status" value="1"/>
</dbReference>
<dbReference type="InterPro" id="IPR036683">
    <property type="entry name" value="CO_DH_flav_C_dom_sf"/>
</dbReference>
<dbReference type="InterPro" id="IPR005107">
    <property type="entry name" value="CO_DH_flav_C"/>
</dbReference>
<feature type="domain" description="FAD-binding PCMH-type" evidence="4">
    <location>
        <begin position="1"/>
        <end position="176"/>
    </location>
</feature>
<dbReference type="InterPro" id="IPR016167">
    <property type="entry name" value="FAD-bd_PCMH_sub1"/>
</dbReference>
<keyword evidence="6" id="KW-1185">Reference proteome</keyword>
<dbReference type="EMBL" id="JAEKJA010000010">
    <property type="protein sequence ID" value="MBJ3776629.1"/>
    <property type="molecule type" value="Genomic_DNA"/>
</dbReference>
<keyword evidence="3" id="KW-0560">Oxidoreductase</keyword>
<evidence type="ECO:0000256" key="3">
    <source>
        <dbReference type="ARBA" id="ARBA00023002"/>
    </source>
</evidence>
<sequence length="303" mass="31324">MKLPPVAYRCPESLDEAIALLAADDEAQILSGGQSLMPMLAFRLAAPSVLVDLRRVPGLDRIAIDAEGTHVGSRVTWRALERSHALAAAQPLLAAALPHIAHYQIRNRGTVGGSLAHADPAAELPAVALTLDATIEVAGPAGPRRIGAQDFFLGAMTTALEPGEIVTALHLPPAPATRRHGFEEFARRRGDFALAGIALSLDVTLPLDVTMARDRAAPRIEGARIAAFGIADVPLRLDAVEAALEGAVADASAVAAAEAACVASVTPDGDPSADAAYRRALLATLLGRALACALENPPAERAA</sequence>
<dbReference type="Pfam" id="PF03450">
    <property type="entry name" value="CO_deh_flav_C"/>
    <property type="match status" value="1"/>
</dbReference>
<dbReference type="Pfam" id="PF00941">
    <property type="entry name" value="FAD_binding_5"/>
    <property type="match status" value="1"/>
</dbReference>
<dbReference type="InterPro" id="IPR002346">
    <property type="entry name" value="Mopterin_DH_FAD-bd"/>
</dbReference>
<dbReference type="InterPro" id="IPR051312">
    <property type="entry name" value="Diverse_Substr_Oxidored"/>
</dbReference>
<dbReference type="Gene3D" id="3.30.390.50">
    <property type="entry name" value="CO dehydrogenase flavoprotein, C-terminal domain"/>
    <property type="match status" value="1"/>
</dbReference>
<gene>
    <name evidence="5" type="ORF">JCR33_13065</name>
</gene>